<reference evidence="2 3" key="1">
    <citation type="journal article" date="2016" name="Front. Microbiol.">
        <title>Genomic Resource of Rice Seed Associated Bacteria.</title>
        <authorList>
            <person name="Midha S."/>
            <person name="Bansal K."/>
            <person name="Sharma S."/>
            <person name="Kumar N."/>
            <person name="Patil P.P."/>
            <person name="Chaudhry V."/>
            <person name="Patil P.B."/>
        </authorList>
    </citation>
    <scope>NUCLEOTIDE SEQUENCE [LARGE SCALE GENOMIC DNA]</scope>
    <source>
        <strain evidence="2 3">NS319</strain>
    </source>
</reference>
<dbReference type="EMBL" id="LDTD01000028">
    <property type="protein sequence ID" value="KTT72207.1"/>
    <property type="molecule type" value="Genomic_DNA"/>
</dbReference>
<keyword evidence="1" id="KW-0732">Signal</keyword>
<protein>
    <submittedName>
        <fullName evidence="2">Uncharacterized protein</fullName>
    </submittedName>
</protein>
<evidence type="ECO:0000256" key="1">
    <source>
        <dbReference type="SAM" id="SignalP"/>
    </source>
</evidence>
<proteinExistence type="predicted"/>
<organism evidence="2 3">
    <name type="scientific">Sphingomonas sanguinis</name>
    <dbReference type="NCBI Taxonomy" id="33051"/>
    <lineage>
        <taxon>Bacteria</taxon>
        <taxon>Pseudomonadati</taxon>
        <taxon>Pseudomonadota</taxon>
        <taxon>Alphaproteobacteria</taxon>
        <taxon>Sphingomonadales</taxon>
        <taxon>Sphingomonadaceae</taxon>
        <taxon>Sphingomonas</taxon>
    </lineage>
</organism>
<accession>A0A147I2R6</accession>
<evidence type="ECO:0000313" key="3">
    <source>
        <dbReference type="Proteomes" id="UP000072867"/>
    </source>
</evidence>
<gene>
    <name evidence="2" type="ORF">NS319_04805</name>
</gene>
<comment type="caution">
    <text evidence="2">The sequence shown here is derived from an EMBL/GenBank/DDBJ whole genome shotgun (WGS) entry which is preliminary data.</text>
</comment>
<dbReference type="Proteomes" id="UP000072867">
    <property type="component" value="Unassembled WGS sequence"/>
</dbReference>
<dbReference type="STRING" id="33051.SB4_05735"/>
<feature type="chain" id="PRO_5007548277" evidence="1">
    <location>
        <begin position="25"/>
        <end position="166"/>
    </location>
</feature>
<sequence length="166" mass="17142">MIRLAHAAAALGIMLTLGSAGTCAADSGAKTIAASAPCRVTIPADLTQRPARWLGPCAKGAAEGLGVLRLGTGEPYQFFLGRMANGRPIQGVLKVNGSQVIPAYRFDAEGRGVNPDGNHPEQLTQVSRTGSAGASAVAARFAAAGNMGSAAYYHKLAQNYRFPPFE</sequence>
<evidence type="ECO:0000313" key="2">
    <source>
        <dbReference type="EMBL" id="KTT72207.1"/>
    </source>
</evidence>
<feature type="signal peptide" evidence="1">
    <location>
        <begin position="1"/>
        <end position="24"/>
    </location>
</feature>
<name>A0A147I2R6_9SPHN</name>
<dbReference type="RefSeq" id="WP_058732654.1">
    <property type="nucleotide sequence ID" value="NZ_LDTD01000028.1"/>
</dbReference>
<dbReference type="AlphaFoldDB" id="A0A147I2R6"/>
<dbReference type="PATRIC" id="fig|33051.3.peg.1935"/>